<keyword evidence="2" id="KW-1185">Reference proteome</keyword>
<dbReference type="EMBL" id="JAUSUZ010000001">
    <property type="protein sequence ID" value="MDQ0368988.1"/>
    <property type="molecule type" value="Genomic_DNA"/>
</dbReference>
<evidence type="ECO:0000313" key="1">
    <source>
        <dbReference type="EMBL" id="MDQ0368988.1"/>
    </source>
</evidence>
<comment type="caution">
    <text evidence="1">The sequence shown here is derived from an EMBL/GenBank/DDBJ whole genome shotgun (WGS) entry which is preliminary data.</text>
</comment>
<dbReference type="AlphaFoldDB" id="A0AAE4B2H4"/>
<organism evidence="1 2">
    <name type="scientific">Catenuloplanes indicus</name>
    <dbReference type="NCBI Taxonomy" id="137267"/>
    <lineage>
        <taxon>Bacteria</taxon>
        <taxon>Bacillati</taxon>
        <taxon>Actinomycetota</taxon>
        <taxon>Actinomycetes</taxon>
        <taxon>Micromonosporales</taxon>
        <taxon>Micromonosporaceae</taxon>
        <taxon>Catenuloplanes</taxon>
    </lineage>
</organism>
<evidence type="ECO:0000313" key="2">
    <source>
        <dbReference type="Proteomes" id="UP001240236"/>
    </source>
</evidence>
<sequence length="94" mass="10339">MPTVRQPQAPALPVIERGVRLALKRDDYLYGPSYKHVLNVEVVTVGADLAQYPVMEWLWLTVTVNGSASDADPIPLCVRVAALPDAVRNGKQEQ</sequence>
<name>A0AAE4B2H4_9ACTN</name>
<dbReference type="RefSeq" id="WP_307243909.1">
    <property type="nucleotide sequence ID" value="NZ_JAUSUZ010000001.1"/>
</dbReference>
<protein>
    <submittedName>
        <fullName evidence="1">Uncharacterized protein</fullName>
    </submittedName>
</protein>
<gene>
    <name evidence="1" type="ORF">J2S42_005657</name>
</gene>
<reference evidence="1 2" key="1">
    <citation type="submission" date="2023-07" db="EMBL/GenBank/DDBJ databases">
        <title>Sequencing the genomes of 1000 actinobacteria strains.</title>
        <authorList>
            <person name="Klenk H.-P."/>
        </authorList>
    </citation>
    <scope>NUCLEOTIDE SEQUENCE [LARGE SCALE GENOMIC DNA]</scope>
    <source>
        <strain evidence="1 2">DSM 44709</strain>
    </source>
</reference>
<proteinExistence type="predicted"/>
<accession>A0AAE4B2H4</accession>
<dbReference type="Proteomes" id="UP001240236">
    <property type="component" value="Unassembled WGS sequence"/>
</dbReference>